<gene>
    <name evidence="2" type="ORF">BT67DRAFT_439801</name>
</gene>
<reference evidence="2" key="1">
    <citation type="journal article" date="2023" name="Mol. Phylogenet. Evol.">
        <title>Genome-scale phylogeny and comparative genomics of the fungal order Sordariales.</title>
        <authorList>
            <person name="Hensen N."/>
            <person name="Bonometti L."/>
            <person name="Westerberg I."/>
            <person name="Brannstrom I.O."/>
            <person name="Guillou S."/>
            <person name="Cros-Aarteil S."/>
            <person name="Calhoun S."/>
            <person name="Haridas S."/>
            <person name="Kuo A."/>
            <person name="Mondo S."/>
            <person name="Pangilinan J."/>
            <person name="Riley R."/>
            <person name="LaButti K."/>
            <person name="Andreopoulos B."/>
            <person name="Lipzen A."/>
            <person name="Chen C."/>
            <person name="Yan M."/>
            <person name="Daum C."/>
            <person name="Ng V."/>
            <person name="Clum A."/>
            <person name="Steindorff A."/>
            <person name="Ohm R.A."/>
            <person name="Martin F."/>
            <person name="Silar P."/>
            <person name="Natvig D.O."/>
            <person name="Lalanne C."/>
            <person name="Gautier V."/>
            <person name="Ament-Velasquez S.L."/>
            <person name="Kruys A."/>
            <person name="Hutchinson M.I."/>
            <person name="Powell A.J."/>
            <person name="Barry K."/>
            <person name="Miller A.N."/>
            <person name="Grigoriev I.V."/>
            <person name="Debuchy R."/>
            <person name="Gladieux P."/>
            <person name="Hiltunen Thoren M."/>
            <person name="Johannesson H."/>
        </authorList>
    </citation>
    <scope>NUCLEOTIDE SEQUENCE</scope>
    <source>
        <strain evidence="2">CBS 123565</strain>
    </source>
</reference>
<organism evidence="2 3">
    <name type="scientific">Trichocladium antarcticum</name>
    <dbReference type="NCBI Taxonomy" id="1450529"/>
    <lineage>
        <taxon>Eukaryota</taxon>
        <taxon>Fungi</taxon>
        <taxon>Dikarya</taxon>
        <taxon>Ascomycota</taxon>
        <taxon>Pezizomycotina</taxon>
        <taxon>Sordariomycetes</taxon>
        <taxon>Sordariomycetidae</taxon>
        <taxon>Sordariales</taxon>
        <taxon>Chaetomiaceae</taxon>
        <taxon>Trichocladium</taxon>
    </lineage>
</organism>
<sequence length="74" mass="8334">MASLITDKEHRLCSKRYRMKDLLSSTSSTSSSLATPGAGSSSNTPHKLRDFAGRYVFPYDAEDIKAHKWFRNIP</sequence>
<evidence type="ECO:0000313" key="3">
    <source>
        <dbReference type="Proteomes" id="UP001304895"/>
    </source>
</evidence>
<reference evidence="2" key="2">
    <citation type="submission" date="2023-05" db="EMBL/GenBank/DDBJ databases">
        <authorList>
            <consortium name="Lawrence Berkeley National Laboratory"/>
            <person name="Steindorff A."/>
            <person name="Hensen N."/>
            <person name="Bonometti L."/>
            <person name="Westerberg I."/>
            <person name="Brannstrom I.O."/>
            <person name="Guillou S."/>
            <person name="Cros-Aarteil S."/>
            <person name="Calhoun S."/>
            <person name="Haridas S."/>
            <person name="Kuo A."/>
            <person name="Mondo S."/>
            <person name="Pangilinan J."/>
            <person name="Riley R."/>
            <person name="Labutti K."/>
            <person name="Andreopoulos B."/>
            <person name="Lipzen A."/>
            <person name="Chen C."/>
            <person name="Yanf M."/>
            <person name="Daum C."/>
            <person name="Ng V."/>
            <person name="Clum A."/>
            <person name="Ohm R."/>
            <person name="Martin F."/>
            <person name="Silar P."/>
            <person name="Natvig D."/>
            <person name="Lalanne C."/>
            <person name="Gautier V."/>
            <person name="Ament-Velasquez S.L."/>
            <person name="Kruys A."/>
            <person name="Hutchinson M.I."/>
            <person name="Powell A.J."/>
            <person name="Barry K."/>
            <person name="Miller A.N."/>
            <person name="Grigoriev I.V."/>
            <person name="Debuchy R."/>
            <person name="Gladieux P."/>
            <person name="Thoren M.H."/>
            <person name="Johannesson H."/>
        </authorList>
    </citation>
    <scope>NUCLEOTIDE SEQUENCE</scope>
    <source>
        <strain evidence="2">CBS 123565</strain>
    </source>
</reference>
<proteinExistence type="predicted"/>
<protein>
    <recommendedName>
        <fullName evidence="4">AGC-kinase C-terminal domain-containing protein</fullName>
    </recommendedName>
</protein>
<feature type="compositionally biased region" description="Low complexity" evidence="1">
    <location>
        <begin position="24"/>
        <end position="42"/>
    </location>
</feature>
<dbReference type="EMBL" id="MU853403">
    <property type="protein sequence ID" value="KAK4136784.1"/>
    <property type="molecule type" value="Genomic_DNA"/>
</dbReference>
<evidence type="ECO:0000313" key="2">
    <source>
        <dbReference type="EMBL" id="KAK4136784.1"/>
    </source>
</evidence>
<evidence type="ECO:0008006" key="4">
    <source>
        <dbReference type="Google" id="ProtNLM"/>
    </source>
</evidence>
<dbReference type="AlphaFoldDB" id="A0AAN6UPX8"/>
<dbReference type="Proteomes" id="UP001304895">
    <property type="component" value="Unassembled WGS sequence"/>
</dbReference>
<comment type="caution">
    <text evidence="2">The sequence shown here is derived from an EMBL/GenBank/DDBJ whole genome shotgun (WGS) entry which is preliminary data.</text>
</comment>
<evidence type="ECO:0000256" key="1">
    <source>
        <dbReference type="SAM" id="MobiDB-lite"/>
    </source>
</evidence>
<accession>A0AAN6UPX8</accession>
<name>A0AAN6UPX8_9PEZI</name>
<keyword evidence="3" id="KW-1185">Reference proteome</keyword>
<feature type="region of interest" description="Disordered" evidence="1">
    <location>
        <begin position="24"/>
        <end position="47"/>
    </location>
</feature>